<keyword evidence="11 16" id="KW-1133">Transmembrane helix</keyword>
<gene>
    <name evidence="20" type="primary">LOC101497374</name>
</gene>
<reference evidence="20" key="2">
    <citation type="submission" date="2025-08" db="UniProtKB">
        <authorList>
            <consortium name="RefSeq"/>
        </authorList>
    </citation>
    <scope>IDENTIFICATION</scope>
    <source>
        <tissue evidence="20">Etiolated seedlings</tissue>
    </source>
</reference>
<dbReference type="Proteomes" id="UP000087171">
    <property type="component" value="Chromosome Ca3"/>
</dbReference>
<evidence type="ECO:0000256" key="11">
    <source>
        <dbReference type="ARBA" id="ARBA00022989"/>
    </source>
</evidence>
<dbReference type="InterPro" id="IPR001245">
    <property type="entry name" value="Ser-Thr/Tyr_kinase_cat_dom"/>
</dbReference>
<dbReference type="Gene3D" id="3.30.200.20">
    <property type="entry name" value="Phosphorylase Kinase, domain 1"/>
    <property type="match status" value="1"/>
</dbReference>
<dbReference type="PROSITE" id="PS50011">
    <property type="entry name" value="PROTEIN_KINASE_DOM"/>
    <property type="match status" value="1"/>
</dbReference>
<keyword evidence="3" id="KW-0433">Leucine-rich repeat</keyword>
<keyword evidence="6 17" id="KW-0732">Signal</keyword>
<dbReference type="KEGG" id="cam:101497374"/>
<dbReference type="FunFam" id="1.10.510.10:FF:000590">
    <property type="entry name" value="PR5-like receptor kinase"/>
    <property type="match status" value="1"/>
</dbReference>
<evidence type="ECO:0000256" key="17">
    <source>
        <dbReference type="SAM" id="SignalP"/>
    </source>
</evidence>
<dbReference type="GeneID" id="101497374"/>
<evidence type="ECO:0000256" key="6">
    <source>
        <dbReference type="ARBA" id="ARBA00022729"/>
    </source>
</evidence>
<keyword evidence="7" id="KW-0677">Repeat</keyword>
<dbReference type="SUPFAM" id="SSF52058">
    <property type="entry name" value="L domain-like"/>
    <property type="match status" value="1"/>
</dbReference>
<keyword evidence="14" id="KW-0325">Glycoprotein</keyword>
<evidence type="ECO:0000313" key="20">
    <source>
        <dbReference type="RefSeq" id="XP_012569098.1"/>
    </source>
</evidence>
<dbReference type="InterPro" id="IPR000719">
    <property type="entry name" value="Prot_kinase_dom"/>
</dbReference>
<name>A0A1S3E0Y1_CICAR</name>
<reference evidence="19" key="1">
    <citation type="journal article" date="2013" name="Nat. Biotechnol.">
        <title>Draft genome sequence of chickpea (Cicer arietinum) provides a resource for trait improvement.</title>
        <authorList>
            <person name="Varshney R.K."/>
            <person name="Song C."/>
            <person name="Saxena R.K."/>
            <person name="Azam S."/>
            <person name="Yu S."/>
            <person name="Sharpe A.G."/>
            <person name="Cannon S."/>
            <person name="Baek J."/>
            <person name="Rosen B.D."/>
            <person name="Tar'an B."/>
            <person name="Millan T."/>
            <person name="Zhang X."/>
            <person name="Ramsay L.D."/>
            <person name="Iwata A."/>
            <person name="Wang Y."/>
            <person name="Nelson W."/>
            <person name="Farmer A.D."/>
            <person name="Gaur P.M."/>
            <person name="Soderlund C."/>
            <person name="Penmetsa R.V."/>
            <person name="Xu C."/>
            <person name="Bharti A.K."/>
            <person name="He W."/>
            <person name="Winter P."/>
            <person name="Zhao S."/>
            <person name="Hane J.K."/>
            <person name="Carrasquilla-Garcia N."/>
            <person name="Condie J.A."/>
            <person name="Upadhyaya H.D."/>
            <person name="Luo M.C."/>
            <person name="Thudi M."/>
            <person name="Gowda C.L."/>
            <person name="Singh N.P."/>
            <person name="Lichtenzveig J."/>
            <person name="Gali K.K."/>
            <person name="Rubio J."/>
            <person name="Nadarajan N."/>
            <person name="Dolezel J."/>
            <person name="Bansal K.C."/>
            <person name="Xu X."/>
            <person name="Edwards D."/>
            <person name="Zhang G."/>
            <person name="Kahl G."/>
            <person name="Gil J."/>
            <person name="Singh K.B."/>
            <person name="Datta S.K."/>
            <person name="Jackson S.A."/>
            <person name="Wang J."/>
            <person name="Cook D.R."/>
        </authorList>
    </citation>
    <scope>NUCLEOTIDE SEQUENCE [LARGE SCALE GENOMIC DNA]</scope>
    <source>
        <strain evidence="19">cv. CDC Frontier</strain>
    </source>
</reference>
<accession>A0A1S3E0Y1</accession>
<dbReference type="AlphaFoldDB" id="A0A1S3E0Y1"/>
<dbReference type="Gene3D" id="1.10.510.10">
    <property type="entry name" value="Transferase(Phosphotransferase) domain 1"/>
    <property type="match status" value="1"/>
</dbReference>
<keyword evidence="8 15" id="KW-0547">Nucleotide-binding</keyword>
<evidence type="ECO:0000256" key="9">
    <source>
        <dbReference type="ARBA" id="ARBA00022777"/>
    </source>
</evidence>
<dbReference type="SUPFAM" id="SSF56112">
    <property type="entry name" value="Protein kinase-like (PK-like)"/>
    <property type="match status" value="1"/>
</dbReference>
<keyword evidence="12 16" id="KW-0472">Membrane</keyword>
<evidence type="ECO:0000256" key="14">
    <source>
        <dbReference type="ARBA" id="ARBA00023180"/>
    </source>
</evidence>
<organism evidence="19 20">
    <name type="scientific">Cicer arietinum</name>
    <name type="common">Chickpea</name>
    <name type="synonym">Garbanzo</name>
    <dbReference type="NCBI Taxonomy" id="3827"/>
    <lineage>
        <taxon>Eukaryota</taxon>
        <taxon>Viridiplantae</taxon>
        <taxon>Streptophyta</taxon>
        <taxon>Embryophyta</taxon>
        <taxon>Tracheophyta</taxon>
        <taxon>Spermatophyta</taxon>
        <taxon>Magnoliopsida</taxon>
        <taxon>eudicotyledons</taxon>
        <taxon>Gunneridae</taxon>
        <taxon>Pentapetalae</taxon>
        <taxon>rosids</taxon>
        <taxon>fabids</taxon>
        <taxon>Fabales</taxon>
        <taxon>Fabaceae</taxon>
        <taxon>Papilionoideae</taxon>
        <taxon>50 kb inversion clade</taxon>
        <taxon>NPAAA clade</taxon>
        <taxon>Hologalegina</taxon>
        <taxon>IRL clade</taxon>
        <taxon>Cicereae</taxon>
        <taxon>Cicer</taxon>
    </lineage>
</organism>
<feature type="domain" description="Protein kinase" evidence="18">
    <location>
        <begin position="537"/>
        <end position="824"/>
    </location>
</feature>
<evidence type="ECO:0000256" key="12">
    <source>
        <dbReference type="ARBA" id="ARBA00023136"/>
    </source>
</evidence>
<evidence type="ECO:0000256" key="10">
    <source>
        <dbReference type="ARBA" id="ARBA00022840"/>
    </source>
</evidence>
<dbReference type="PANTHER" id="PTHR47986:SF10">
    <property type="entry name" value="RECEPTOR-LIKE KINASE TMK4"/>
    <property type="match status" value="1"/>
</dbReference>
<dbReference type="InterPro" id="IPR008271">
    <property type="entry name" value="Ser/Thr_kinase_AS"/>
</dbReference>
<comment type="subcellular location">
    <subcellularLocation>
        <location evidence="1">Membrane</location>
        <topology evidence="1">Single-pass type I membrane protein</topology>
    </subcellularLocation>
</comment>
<feature type="signal peptide" evidence="17">
    <location>
        <begin position="1"/>
        <end position="17"/>
    </location>
</feature>
<dbReference type="eggNOG" id="KOG1187">
    <property type="taxonomic scope" value="Eukaryota"/>
</dbReference>
<evidence type="ECO:0000256" key="2">
    <source>
        <dbReference type="ARBA" id="ARBA00022527"/>
    </source>
</evidence>
<evidence type="ECO:0000256" key="16">
    <source>
        <dbReference type="SAM" id="Phobius"/>
    </source>
</evidence>
<evidence type="ECO:0000256" key="4">
    <source>
        <dbReference type="ARBA" id="ARBA00022679"/>
    </source>
</evidence>
<dbReference type="InterPro" id="IPR001611">
    <property type="entry name" value="Leu-rich_rpt"/>
</dbReference>
<dbReference type="OrthoDB" id="1412305at2759"/>
<dbReference type="Gene3D" id="3.80.10.10">
    <property type="entry name" value="Ribonuclease Inhibitor"/>
    <property type="match status" value="2"/>
</dbReference>
<evidence type="ECO:0000256" key="15">
    <source>
        <dbReference type="PROSITE-ProRule" id="PRU10141"/>
    </source>
</evidence>
<dbReference type="InterPro" id="IPR032675">
    <property type="entry name" value="LRR_dom_sf"/>
</dbReference>
<dbReference type="PaxDb" id="3827-XP_004493052.1"/>
<evidence type="ECO:0000256" key="8">
    <source>
        <dbReference type="ARBA" id="ARBA00022741"/>
    </source>
</evidence>
<evidence type="ECO:0000313" key="19">
    <source>
        <dbReference type="Proteomes" id="UP000087171"/>
    </source>
</evidence>
<keyword evidence="10 15" id="KW-0067">ATP-binding</keyword>
<evidence type="ECO:0000256" key="13">
    <source>
        <dbReference type="ARBA" id="ARBA00023170"/>
    </source>
</evidence>
<keyword evidence="13" id="KW-0675">Receptor</keyword>
<protein>
    <submittedName>
        <fullName evidence="20">Receptor-like kinase TMK4</fullName>
    </submittedName>
</protein>
<dbReference type="Pfam" id="PF07714">
    <property type="entry name" value="PK_Tyr_Ser-Thr"/>
    <property type="match status" value="1"/>
</dbReference>
<evidence type="ECO:0000256" key="3">
    <source>
        <dbReference type="ARBA" id="ARBA00022614"/>
    </source>
</evidence>
<dbReference type="SMART" id="SM00220">
    <property type="entry name" value="S_TKc"/>
    <property type="match status" value="1"/>
</dbReference>
<dbReference type="PANTHER" id="PTHR47986">
    <property type="entry name" value="OSJNBA0070M12.3 PROTEIN"/>
    <property type="match status" value="1"/>
</dbReference>
<dbReference type="GO" id="GO:0005524">
    <property type="term" value="F:ATP binding"/>
    <property type="evidence" value="ECO:0007669"/>
    <property type="project" value="UniProtKB-UniRule"/>
</dbReference>
<evidence type="ECO:0000256" key="1">
    <source>
        <dbReference type="ARBA" id="ARBA00004479"/>
    </source>
</evidence>
<keyword evidence="5 16" id="KW-0812">Transmembrane</keyword>
<dbReference type="PROSITE" id="PS00108">
    <property type="entry name" value="PROTEIN_KINASE_ST"/>
    <property type="match status" value="1"/>
</dbReference>
<sequence length="855" mass="95629">MKTLLNFFILLLMKVVAIDVEEEYMFELLKAFTPTPTGWSHTTPHCKWNGVVCQSSRVVSISIPSSSLTGTLPLYLNSLENLTHIDLHNNSLTGPVPELVGFRTLQTVNLGHNNFTLIPEGWFGWLQYNTDLQTLNLSNNLNLLRWLFPTELREFSLLHTLDLEATNLMGSLPSNMFDLFPSLHTIFLSHNNISGTLPPSLGKSKVRYLRLNDQGEWNRFTDTIEVISSMKFLFQAWLHNNLFTGQIPNMSNCTYLFDLQLHSNLLSGLVPPSLFALSTLKNISLDDNTLQGPIPVFHEGVNATWKNNKFCRNDVGPCDPQTTIVLEIFAAFGYPFVLSEIRNDVCNGGLWITCHSGKIVRIDFENQRFGGTISPSFSKLKSLVNLTIGGNNLTGSIPHSLTTLPQLQLLNVSDNNLSGQIPKFSSNVKLITRGNPLLGRNIGGENATDSHHAGPSETTPRALLIIVVASVSSTLSVGIVIFIVIIFKHKKYHISVKRWIFKKTTKSIGHNVEDFIQSYNLSVAKQYRYAEVKRMTNSFRDKLGQGGYGVVYKANLPDGRQVAVKVINESKGNGEEFINEVASISRTSHVNIVALLGFCYENKRALIYEFMPNGSLDKFIYKNGFPDAICNLDWNKLYQIAIGIARGLEYLHQGCISRILHLDIKPQNILLNEDFCPKISDFGLAKICQRNDSIVSILGTRGTIGYIAPEVFSRSYGGVSHKSDVYSYGMLMLEMIGGRKNYDTGGSYTTEMYFPDLIYKDLELNNSLNCLANSEEENDLVRKTTMVSLWCIQTNPLDRPSMSKVIEMLQGPLESISYPPKPFLYSPKISSLQTSDASSNNLLETNSITLLNRVP</sequence>
<dbReference type="InterPro" id="IPR052422">
    <property type="entry name" value="Auxin_Ser/Thr_Kinase"/>
</dbReference>
<dbReference type="Pfam" id="PF00560">
    <property type="entry name" value="LRR_1"/>
    <property type="match status" value="4"/>
</dbReference>
<feature type="transmembrane region" description="Helical" evidence="16">
    <location>
        <begin position="462"/>
        <end position="487"/>
    </location>
</feature>
<dbReference type="GO" id="GO:0004674">
    <property type="term" value="F:protein serine/threonine kinase activity"/>
    <property type="evidence" value="ECO:0007669"/>
    <property type="project" value="UniProtKB-KW"/>
</dbReference>
<evidence type="ECO:0000256" key="5">
    <source>
        <dbReference type="ARBA" id="ARBA00022692"/>
    </source>
</evidence>
<keyword evidence="2" id="KW-0723">Serine/threonine-protein kinase</keyword>
<dbReference type="PROSITE" id="PS00107">
    <property type="entry name" value="PROTEIN_KINASE_ATP"/>
    <property type="match status" value="1"/>
</dbReference>
<dbReference type="STRING" id="3827.A0A1S3E0Y1"/>
<dbReference type="RefSeq" id="XP_012569098.1">
    <property type="nucleotide sequence ID" value="XM_012713644.2"/>
</dbReference>
<dbReference type="GO" id="GO:0016020">
    <property type="term" value="C:membrane"/>
    <property type="evidence" value="ECO:0007669"/>
    <property type="project" value="UniProtKB-SubCell"/>
</dbReference>
<evidence type="ECO:0000256" key="7">
    <source>
        <dbReference type="ARBA" id="ARBA00022737"/>
    </source>
</evidence>
<keyword evidence="9" id="KW-0418">Kinase</keyword>
<dbReference type="InterPro" id="IPR011009">
    <property type="entry name" value="Kinase-like_dom_sf"/>
</dbReference>
<dbReference type="InterPro" id="IPR017441">
    <property type="entry name" value="Protein_kinase_ATP_BS"/>
</dbReference>
<keyword evidence="4" id="KW-0808">Transferase</keyword>
<feature type="chain" id="PRO_5010373408" evidence="17">
    <location>
        <begin position="18"/>
        <end position="855"/>
    </location>
</feature>
<feature type="binding site" evidence="15">
    <location>
        <position position="565"/>
    </location>
    <ligand>
        <name>ATP</name>
        <dbReference type="ChEBI" id="CHEBI:30616"/>
    </ligand>
</feature>
<proteinExistence type="predicted"/>
<evidence type="ECO:0000259" key="18">
    <source>
        <dbReference type="PROSITE" id="PS50011"/>
    </source>
</evidence>
<keyword evidence="19" id="KW-1185">Reference proteome</keyword>
<dbReference type="FunFam" id="3.80.10.10:FF:000129">
    <property type="entry name" value="Leucine-rich repeat receptor-like kinase"/>
    <property type="match status" value="1"/>
</dbReference>